<dbReference type="RefSeq" id="WP_141616411.1">
    <property type="nucleotide sequence ID" value="NZ_CP041253.1"/>
</dbReference>
<keyword evidence="2" id="KW-1185">Reference proteome</keyword>
<evidence type="ECO:0000313" key="1">
    <source>
        <dbReference type="EMBL" id="QDH81196.1"/>
    </source>
</evidence>
<dbReference type="EMBL" id="CP041253">
    <property type="protein sequence ID" value="QDH81196.1"/>
    <property type="molecule type" value="Genomic_DNA"/>
</dbReference>
<evidence type="ECO:0008006" key="3">
    <source>
        <dbReference type="Google" id="ProtNLM"/>
    </source>
</evidence>
<proteinExistence type="predicted"/>
<accession>A0A514CN05</accession>
<dbReference type="InterPro" id="IPR018534">
    <property type="entry name" value="Tet_reg_excision_RteC"/>
</dbReference>
<dbReference type="Proteomes" id="UP000316614">
    <property type="component" value="Chromosome"/>
</dbReference>
<reference evidence="1 2" key="1">
    <citation type="submission" date="2019-06" db="EMBL/GenBank/DDBJ databases">
        <title>Echinicola alkalisoli sp. nov. isolated from saline soil.</title>
        <authorList>
            <person name="Sun J.-Q."/>
            <person name="Xu L."/>
        </authorList>
    </citation>
    <scope>NUCLEOTIDE SEQUENCE [LARGE SCALE GENOMIC DNA]</scope>
    <source>
        <strain evidence="1 2">LN3S3</strain>
    </source>
</reference>
<sequence length="279" mass="32217">MEIQNLAHKLRDRLSRELSQVNIFGENRLFQLEAAHKKAEKALEELDLVLAEYEFSNEAEEIHFFKRIKPDFHSESIYYAELFNLESARPTSHKSIQVQYLRKEQQKLQAFLDRNRDLHHYFVLDKSHLDEHYFLRAGRTDFLVSKAFHSPIDRRCCTVASLGLSTILAAIRINTYINAAIQSLEGAVATAQTPETLKWTGKKNQLVELVYALKVAGVLNHGQAEIREVAKVMGQLLGGDTGDIYKRFQEIRIRKKGRTLFLDILKEKLEDYILESEGL</sequence>
<name>A0A514CN05_9BACT</name>
<protein>
    <recommendedName>
        <fullName evidence="3">RteC protein</fullName>
    </recommendedName>
</protein>
<dbReference type="AlphaFoldDB" id="A0A514CN05"/>
<dbReference type="OrthoDB" id="790983at2"/>
<organism evidence="1 2">
    <name type="scientific">Echinicola soli</name>
    <dbReference type="NCBI Taxonomy" id="2591634"/>
    <lineage>
        <taxon>Bacteria</taxon>
        <taxon>Pseudomonadati</taxon>
        <taxon>Bacteroidota</taxon>
        <taxon>Cytophagia</taxon>
        <taxon>Cytophagales</taxon>
        <taxon>Cyclobacteriaceae</taxon>
        <taxon>Echinicola</taxon>
    </lineage>
</organism>
<gene>
    <name evidence="1" type="ORF">FKX85_20045</name>
</gene>
<dbReference type="Pfam" id="PF09357">
    <property type="entry name" value="RteC"/>
    <property type="match status" value="1"/>
</dbReference>
<dbReference type="KEGG" id="echi:FKX85_20045"/>
<evidence type="ECO:0000313" key="2">
    <source>
        <dbReference type="Proteomes" id="UP000316614"/>
    </source>
</evidence>